<dbReference type="EMBL" id="FWFV01000009">
    <property type="protein sequence ID" value="SLN60982.1"/>
    <property type="molecule type" value="Genomic_DNA"/>
</dbReference>
<sequence length="109" mass="11820">MADDLEDASIVSLEGSYDQAIWDETAPLEAMVADLNEIGRIEDVVLSAEGQMLGLTTDVGGFLGIGEKTVLIPLDDIRLIRTEDDDEVSVVTRLDQDALTDLPEVDLDD</sequence>
<gene>
    <name evidence="2" type="ORF">PAM7066_03030</name>
</gene>
<protein>
    <submittedName>
        <fullName evidence="2">PRC-barrel domain protein</fullName>
    </submittedName>
</protein>
<dbReference type="AlphaFoldDB" id="A0A1Y5TI93"/>
<dbReference type="InterPro" id="IPR027275">
    <property type="entry name" value="PRC-brl_dom"/>
</dbReference>
<dbReference type="RefSeq" id="WP_176237573.1">
    <property type="nucleotide sequence ID" value="NZ_FWFV01000009.1"/>
</dbReference>
<accession>A0A1Y5TI93</accession>
<name>A0A1Y5TI93_9RHOB</name>
<dbReference type="InterPro" id="IPR011033">
    <property type="entry name" value="PRC_barrel-like_sf"/>
</dbReference>
<feature type="domain" description="PRC-barrel" evidence="1">
    <location>
        <begin position="36"/>
        <end position="81"/>
    </location>
</feature>
<keyword evidence="3" id="KW-1185">Reference proteome</keyword>
<dbReference type="SUPFAM" id="SSF50346">
    <property type="entry name" value="PRC-barrel domain"/>
    <property type="match status" value="1"/>
</dbReference>
<dbReference type="Pfam" id="PF05239">
    <property type="entry name" value="PRC"/>
    <property type="match status" value="1"/>
</dbReference>
<dbReference type="Gene3D" id="2.30.30.240">
    <property type="entry name" value="PRC-barrel domain"/>
    <property type="match status" value="1"/>
</dbReference>
<reference evidence="2 3" key="1">
    <citation type="submission" date="2017-03" db="EMBL/GenBank/DDBJ databases">
        <authorList>
            <person name="Afonso C.L."/>
            <person name="Miller P.J."/>
            <person name="Scott M.A."/>
            <person name="Spackman E."/>
            <person name="Goraichik I."/>
            <person name="Dimitrov K.M."/>
            <person name="Suarez D.L."/>
            <person name="Swayne D.E."/>
        </authorList>
    </citation>
    <scope>NUCLEOTIDE SEQUENCE [LARGE SCALE GENOMIC DNA]</scope>
    <source>
        <strain evidence="2 3">CECT 7066</strain>
    </source>
</reference>
<evidence type="ECO:0000313" key="3">
    <source>
        <dbReference type="Proteomes" id="UP000193870"/>
    </source>
</evidence>
<dbReference type="STRING" id="315423.SAMN04488020_11048"/>
<organism evidence="2 3">
    <name type="scientific">Palleronia marisminoris</name>
    <dbReference type="NCBI Taxonomy" id="315423"/>
    <lineage>
        <taxon>Bacteria</taxon>
        <taxon>Pseudomonadati</taxon>
        <taxon>Pseudomonadota</taxon>
        <taxon>Alphaproteobacteria</taxon>
        <taxon>Rhodobacterales</taxon>
        <taxon>Roseobacteraceae</taxon>
        <taxon>Palleronia</taxon>
    </lineage>
</organism>
<evidence type="ECO:0000313" key="2">
    <source>
        <dbReference type="EMBL" id="SLN60982.1"/>
    </source>
</evidence>
<proteinExistence type="predicted"/>
<evidence type="ECO:0000259" key="1">
    <source>
        <dbReference type="Pfam" id="PF05239"/>
    </source>
</evidence>
<dbReference type="Proteomes" id="UP000193870">
    <property type="component" value="Unassembled WGS sequence"/>
</dbReference>